<gene>
    <name evidence="1" type="ORF">ALC62_03725</name>
</gene>
<proteinExistence type="predicted"/>
<protein>
    <submittedName>
        <fullName evidence="1">Uncharacterized protein</fullName>
    </submittedName>
</protein>
<feature type="non-terminal residue" evidence="1">
    <location>
        <position position="1"/>
    </location>
</feature>
<dbReference type="AlphaFoldDB" id="A0A195CZ86"/>
<evidence type="ECO:0000313" key="1">
    <source>
        <dbReference type="EMBL" id="KYN05439.1"/>
    </source>
</evidence>
<organism evidence="1 2">
    <name type="scientific">Cyphomyrmex costatus</name>
    <dbReference type="NCBI Taxonomy" id="456900"/>
    <lineage>
        <taxon>Eukaryota</taxon>
        <taxon>Metazoa</taxon>
        <taxon>Ecdysozoa</taxon>
        <taxon>Arthropoda</taxon>
        <taxon>Hexapoda</taxon>
        <taxon>Insecta</taxon>
        <taxon>Pterygota</taxon>
        <taxon>Neoptera</taxon>
        <taxon>Endopterygota</taxon>
        <taxon>Hymenoptera</taxon>
        <taxon>Apocrita</taxon>
        <taxon>Aculeata</taxon>
        <taxon>Formicoidea</taxon>
        <taxon>Formicidae</taxon>
        <taxon>Myrmicinae</taxon>
        <taxon>Cyphomyrmex</taxon>
    </lineage>
</organism>
<accession>A0A195CZ86</accession>
<reference evidence="1 2" key="1">
    <citation type="submission" date="2016-03" db="EMBL/GenBank/DDBJ databases">
        <title>Cyphomyrmex costatus WGS genome.</title>
        <authorList>
            <person name="Nygaard S."/>
            <person name="Hu H."/>
            <person name="Boomsma J."/>
            <person name="Zhang G."/>
        </authorList>
    </citation>
    <scope>NUCLEOTIDE SEQUENCE [LARGE SCALE GENOMIC DNA]</scope>
    <source>
        <strain evidence="1">MS0001</strain>
        <tissue evidence="1">Whole body</tissue>
    </source>
</reference>
<evidence type="ECO:0000313" key="2">
    <source>
        <dbReference type="Proteomes" id="UP000078542"/>
    </source>
</evidence>
<dbReference type="EMBL" id="KQ977141">
    <property type="protein sequence ID" value="KYN05439.1"/>
    <property type="molecule type" value="Genomic_DNA"/>
</dbReference>
<dbReference type="Proteomes" id="UP000078542">
    <property type="component" value="Unassembled WGS sequence"/>
</dbReference>
<sequence>TRRIVDEFIHCADVLSTKREGEHRALAVVNVPVAIARACFERKENATIIGSTRE</sequence>
<name>A0A195CZ86_9HYME</name>
<keyword evidence="2" id="KW-1185">Reference proteome</keyword>